<proteinExistence type="predicted"/>
<name>A0A7X5U2A4_9MYCO</name>
<accession>A0A7X5U2A4</accession>
<comment type="caution">
    <text evidence="1">The sequence shown here is derived from an EMBL/GenBank/DDBJ whole genome shotgun (WGS) entry which is preliminary data.</text>
</comment>
<reference evidence="1 2" key="1">
    <citation type="submission" date="2020-03" db="EMBL/GenBank/DDBJ databases">
        <title>Sequencing the genomes of 1000 actinobacteria strains.</title>
        <authorList>
            <person name="Klenk H.-P."/>
        </authorList>
    </citation>
    <scope>NUCLEOTIDE SEQUENCE [LARGE SCALE GENOMIC DNA]</scope>
    <source>
        <strain evidence="1 2">DSM 44556</strain>
    </source>
</reference>
<organism evidence="1 2">
    <name type="scientific">Mycolicibacterium fluoranthenivorans</name>
    <dbReference type="NCBI Taxonomy" id="258505"/>
    <lineage>
        <taxon>Bacteria</taxon>
        <taxon>Bacillati</taxon>
        <taxon>Actinomycetota</taxon>
        <taxon>Actinomycetes</taxon>
        <taxon>Mycobacteriales</taxon>
        <taxon>Mycobacteriaceae</taxon>
        <taxon>Mycolicibacterium</taxon>
    </lineage>
</organism>
<evidence type="ECO:0000313" key="1">
    <source>
        <dbReference type="EMBL" id="NIH97096.1"/>
    </source>
</evidence>
<dbReference type="RefSeq" id="WP_167161848.1">
    <property type="nucleotide sequence ID" value="NZ_JAANOW010000002.1"/>
</dbReference>
<dbReference type="AlphaFoldDB" id="A0A7X5U2A4"/>
<keyword evidence="2" id="KW-1185">Reference proteome</keyword>
<dbReference type="Proteomes" id="UP000547444">
    <property type="component" value="Unassembled WGS sequence"/>
</dbReference>
<dbReference type="EMBL" id="JAANOW010000002">
    <property type="protein sequence ID" value="NIH97096.1"/>
    <property type="molecule type" value="Genomic_DNA"/>
</dbReference>
<gene>
    <name evidence="1" type="ORF">FHU31_004086</name>
</gene>
<evidence type="ECO:0000313" key="2">
    <source>
        <dbReference type="Proteomes" id="UP000547444"/>
    </source>
</evidence>
<protein>
    <submittedName>
        <fullName evidence="1">Uncharacterized protein</fullName>
    </submittedName>
</protein>
<sequence length="383" mass="39863">MGNTLFPDLEARYWKAVVPLRAGQQIRVSGKFPHARYIAYALQGPGGSGDAVHDVAIAPDAGSTNPFLVGADRNAPARSYTLTVVPGSPPHSGRPPNTLYSGEGALAEHLVTVIYRIYDVDAAVDPVSGGVGLPAVVAVDDTGKMTNTCDNNRGGVTAGASFAALPAGADHGAGAFGTNPPSWQKFVNTATVYAQILHNDLLGDALYDRVSAATSGGAPGGLGANVDNQYVSALVNSNYGKVLAFTGAMPTHADTFQGQSPMTGGQVRYWSMCSEKLATTQAVQCIPDHAVPVRNDGSFTLVVSAPQDRPRNAEEACGVAWLPMGTAPGTVLIMRNMLADPTFAQSIGRSELNHEAGTMGAYYPRGQYFTDAAAYEATGCKGR</sequence>